<evidence type="ECO:0000313" key="2">
    <source>
        <dbReference type="EMBL" id="MBS2969206.1"/>
    </source>
</evidence>
<proteinExistence type="predicted"/>
<keyword evidence="1" id="KW-0472">Membrane</keyword>
<accession>A0ABS5LER7</accession>
<evidence type="ECO:0000313" key="3">
    <source>
        <dbReference type="Proteomes" id="UP000682403"/>
    </source>
</evidence>
<dbReference type="EMBL" id="JAGVRK010000001">
    <property type="protein sequence ID" value="MBS2969206.1"/>
    <property type="molecule type" value="Genomic_DNA"/>
</dbReference>
<name>A0ABS5LER7_9BACI</name>
<dbReference type="RefSeq" id="WP_211558402.1">
    <property type="nucleotide sequence ID" value="NZ_JAGVRK010000001.1"/>
</dbReference>
<evidence type="ECO:0000256" key="1">
    <source>
        <dbReference type="SAM" id="Phobius"/>
    </source>
</evidence>
<keyword evidence="1" id="KW-1133">Transmembrane helix</keyword>
<protein>
    <submittedName>
        <fullName evidence="2">DUF2512 family protein</fullName>
    </submittedName>
</protein>
<feature type="transmembrane region" description="Helical" evidence="1">
    <location>
        <begin position="87"/>
        <end position="110"/>
    </location>
</feature>
<keyword evidence="3" id="KW-1185">Reference proteome</keyword>
<reference evidence="2 3" key="1">
    <citation type="submission" date="2021-04" db="EMBL/GenBank/DDBJ databases">
        <title>Metabacillus sp. strain KIGAM252 whole genome sequence.</title>
        <authorList>
            <person name="Seo M.-J."/>
            <person name="Cho E.-S."/>
            <person name="Hwang C.Y."/>
            <person name="Yoon D.J."/>
        </authorList>
    </citation>
    <scope>NUCLEOTIDE SEQUENCE [LARGE SCALE GENOMIC DNA]</scope>
    <source>
        <strain evidence="2 3">KIGAM252</strain>
    </source>
</reference>
<organism evidence="2 3">
    <name type="scientific">Metabacillus flavus</name>
    <dbReference type="NCBI Taxonomy" id="2823519"/>
    <lineage>
        <taxon>Bacteria</taxon>
        <taxon>Bacillati</taxon>
        <taxon>Bacillota</taxon>
        <taxon>Bacilli</taxon>
        <taxon>Bacillales</taxon>
        <taxon>Bacillaceae</taxon>
        <taxon>Metabacillus</taxon>
    </lineage>
</organism>
<feature type="transmembrane region" description="Helical" evidence="1">
    <location>
        <begin position="29"/>
        <end position="48"/>
    </location>
</feature>
<keyword evidence="1" id="KW-0812">Transmembrane</keyword>
<gene>
    <name evidence="2" type="ORF">J9317_10570</name>
</gene>
<dbReference type="Pfam" id="PF10710">
    <property type="entry name" value="DUF2512"/>
    <property type="match status" value="1"/>
</dbReference>
<dbReference type="Proteomes" id="UP000682403">
    <property type="component" value="Unassembled WGS sequence"/>
</dbReference>
<dbReference type="InterPro" id="IPR019649">
    <property type="entry name" value="DUF2512"/>
</dbReference>
<feature type="transmembrane region" description="Helical" evidence="1">
    <location>
        <begin position="60"/>
        <end position="81"/>
    </location>
</feature>
<comment type="caution">
    <text evidence="2">The sequence shown here is derived from an EMBL/GenBank/DDBJ whole genome shotgun (WGS) entry which is preliminary data.</text>
</comment>
<sequence length="145" mass="16164">MNQLAVIAVKFIIAAIAFAIGLDLFFDANITDIFSFSLFAALATYLLGDRVVLPALGHRSAYIVEFFTVYLGVWIFGSVLYENYLQIAWGSGISAVIFTAGEVFVHLFLLERMQTAERRSIRTGHAAFGTEFSKELDPLEKNKKD</sequence>